<evidence type="ECO:0000313" key="1">
    <source>
        <dbReference type="EMBL" id="RIA92762.1"/>
    </source>
</evidence>
<dbReference type="Proteomes" id="UP000265703">
    <property type="component" value="Unassembled WGS sequence"/>
</dbReference>
<keyword evidence="2" id="KW-1185">Reference proteome</keyword>
<comment type="caution">
    <text evidence="1">The sequence shown here is derived from an EMBL/GenBank/DDBJ whole genome shotgun (WGS) entry which is preliminary data.</text>
</comment>
<proteinExistence type="predicted"/>
<organism evidence="1 2">
    <name type="scientific">Glomus cerebriforme</name>
    <dbReference type="NCBI Taxonomy" id="658196"/>
    <lineage>
        <taxon>Eukaryota</taxon>
        <taxon>Fungi</taxon>
        <taxon>Fungi incertae sedis</taxon>
        <taxon>Mucoromycota</taxon>
        <taxon>Glomeromycotina</taxon>
        <taxon>Glomeromycetes</taxon>
        <taxon>Glomerales</taxon>
        <taxon>Glomeraceae</taxon>
        <taxon>Glomus</taxon>
    </lineage>
</organism>
<dbReference type="EMBL" id="QKYT01000117">
    <property type="protein sequence ID" value="RIA92762.1"/>
    <property type="molecule type" value="Genomic_DNA"/>
</dbReference>
<protein>
    <submittedName>
        <fullName evidence="1">Uncharacterized protein</fullName>
    </submittedName>
</protein>
<reference evidence="1 2" key="1">
    <citation type="submission" date="2018-06" db="EMBL/GenBank/DDBJ databases">
        <title>Comparative genomics reveals the genomic features of Rhizophagus irregularis, R. cerebriforme, R. diaphanum and Gigaspora rosea, and their symbiotic lifestyle signature.</title>
        <authorList>
            <person name="Morin E."/>
            <person name="San Clemente H."/>
            <person name="Chen E.C.H."/>
            <person name="De La Providencia I."/>
            <person name="Hainaut M."/>
            <person name="Kuo A."/>
            <person name="Kohler A."/>
            <person name="Murat C."/>
            <person name="Tang N."/>
            <person name="Roy S."/>
            <person name="Loubradou J."/>
            <person name="Henrissat B."/>
            <person name="Grigoriev I.V."/>
            <person name="Corradi N."/>
            <person name="Roux C."/>
            <person name="Martin F.M."/>
        </authorList>
    </citation>
    <scope>NUCLEOTIDE SEQUENCE [LARGE SCALE GENOMIC DNA]</scope>
    <source>
        <strain evidence="1 2">DAOM 227022</strain>
    </source>
</reference>
<dbReference type="OrthoDB" id="2403587at2759"/>
<name>A0A397T4K8_9GLOM</name>
<dbReference type="AlphaFoldDB" id="A0A397T4K8"/>
<accession>A0A397T4K8</accession>
<evidence type="ECO:0000313" key="2">
    <source>
        <dbReference type="Proteomes" id="UP000265703"/>
    </source>
</evidence>
<gene>
    <name evidence="1" type="ORF">C1645_820165</name>
</gene>
<sequence>MLEIGALKQETHKSSLSFWAKIQKYRDNLGYTLIQKKTHFISDIREDIRDNVFRIGQHRSINDILDNLADIKLHWNKELL</sequence>